<dbReference type="PROSITE" id="PS00430">
    <property type="entry name" value="TONB_DEPENDENT_REC_1"/>
    <property type="match status" value="1"/>
</dbReference>
<dbReference type="Proteomes" id="UP000183809">
    <property type="component" value="Unassembled WGS sequence"/>
</dbReference>
<protein>
    <submittedName>
        <fullName evidence="2">Uncharacterized protein</fullName>
    </submittedName>
</protein>
<feature type="compositionally biased region" description="Low complexity" evidence="1">
    <location>
        <begin position="10"/>
        <end position="38"/>
    </location>
</feature>
<gene>
    <name evidence="2" type="ORF">BKCO1_7800040</name>
</gene>
<feature type="region of interest" description="Disordered" evidence="1">
    <location>
        <begin position="1"/>
        <end position="57"/>
    </location>
</feature>
<dbReference type="GeneID" id="31019360"/>
<accession>A0A1J9RPS2</accession>
<name>A0A1J9RPS2_9PEZI</name>
<evidence type="ECO:0000313" key="2">
    <source>
        <dbReference type="EMBL" id="OJD29557.1"/>
    </source>
</evidence>
<organism evidence="2 3">
    <name type="scientific">Diplodia corticola</name>
    <dbReference type="NCBI Taxonomy" id="236234"/>
    <lineage>
        <taxon>Eukaryota</taxon>
        <taxon>Fungi</taxon>
        <taxon>Dikarya</taxon>
        <taxon>Ascomycota</taxon>
        <taxon>Pezizomycotina</taxon>
        <taxon>Dothideomycetes</taxon>
        <taxon>Dothideomycetes incertae sedis</taxon>
        <taxon>Botryosphaeriales</taxon>
        <taxon>Botryosphaeriaceae</taxon>
        <taxon>Diplodia</taxon>
    </lineage>
</organism>
<dbReference type="AlphaFoldDB" id="A0A1J9RPS2"/>
<reference evidence="2 3" key="1">
    <citation type="submission" date="2016-10" db="EMBL/GenBank/DDBJ databases">
        <title>Proteomics and genomics reveal pathogen-plant mechanisms compatible with a hemibiotrophic lifestyle of Diplodia corticola.</title>
        <authorList>
            <person name="Fernandes I."/>
            <person name="De Jonge R."/>
            <person name="Van De Peer Y."/>
            <person name="Devreese B."/>
            <person name="Alves A."/>
            <person name="Esteves A.C."/>
        </authorList>
    </citation>
    <scope>NUCLEOTIDE SEQUENCE [LARGE SCALE GENOMIC DNA]</scope>
    <source>
        <strain evidence="2 3">CBS 112549</strain>
    </source>
</reference>
<sequence length="246" mass="26595">MNRSAGTGPLGLRGPPRMSCGTSRYYYTTSPFTYTSSRGGEEQQEEEDEETERKRKEPCIPAFPVILIGLIAASAIDLGAMHEEKPTTAPGDPQQQAASLTTTITRNPSITTATETVTVTAKDCPISPTDFDWVWICDEASRRRAFPTIDSDNDAEDFAHLSVHDMKLKKAQRGSKAIMRALRGYARGGLALSKSAAANIVNASNLLVSIAPIAAGAAIANARLLRYRTFVGSLVFVDETRRGAKE</sequence>
<proteinExistence type="predicted"/>
<dbReference type="InterPro" id="IPR010916">
    <property type="entry name" value="TonB_box_CS"/>
</dbReference>
<dbReference type="RefSeq" id="XP_020125817.1">
    <property type="nucleotide sequence ID" value="XM_020279098.1"/>
</dbReference>
<keyword evidence="3" id="KW-1185">Reference proteome</keyword>
<comment type="caution">
    <text evidence="2">The sequence shown here is derived from an EMBL/GenBank/DDBJ whole genome shotgun (WGS) entry which is preliminary data.</text>
</comment>
<evidence type="ECO:0000256" key="1">
    <source>
        <dbReference type="SAM" id="MobiDB-lite"/>
    </source>
</evidence>
<dbReference type="EMBL" id="MNUE01000078">
    <property type="protein sequence ID" value="OJD29557.1"/>
    <property type="molecule type" value="Genomic_DNA"/>
</dbReference>
<evidence type="ECO:0000313" key="3">
    <source>
        <dbReference type="Proteomes" id="UP000183809"/>
    </source>
</evidence>